<reference evidence="1 2" key="1">
    <citation type="journal article" date="2012" name="J. Bacteriol.">
        <title>Genome Sequence of Pectin-Degrading Alishewanella aestuarii Strain B11T, Isolated from Tidal Flat Sediment.</title>
        <authorList>
            <person name="Jung J."/>
            <person name="Choi S."/>
            <person name="Chun J."/>
            <person name="Park W."/>
        </authorList>
    </citation>
    <scope>NUCLEOTIDE SEQUENCE [LARGE SCALE GENOMIC DNA]</scope>
    <source>
        <strain evidence="1 2">B11</strain>
    </source>
</reference>
<proteinExistence type="predicted"/>
<dbReference type="RefSeq" id="WP_008606352.1">
    <property type="nucleotide sequence ID" value="NZ_ALAB01000001.1"/>
</dbReference>
<evidence type="ECO:0000313" key="1">
    <source>
        <dbReference type="EMBL" id="EJI87127.1"/>
    </source>
</evidence>
<gene>
    <name evidence="1" type="ORF">AEST_01680</name>
</gene>
<accession>J2IIP2</accession>
<sequence>MIRLPASAHKKHIEVLTQGLVLPLPPISNGHLKLIADILSDAFMQVKQQDRVTVEDGDESTVSGLLHSTLGYLIDSDLLVGQVFNNVSRGEETYNFDGSKHEKRPDLSLYLTGRTIRFPLLVEAKLIDHAKQKTVKLYGDNGIRRFITGDYGWASQEAFMLAYVRGKETPSGTLAPHLKQVGQTDPTHYQLIMIQEPLQRLSESLAVSQHHRPFTYIHVTPPHSPGAITLWHLWLR</sequence>
<keyword evidence="2" id="KW-1185">Reference proteome</keyword>
<dbReference type="PATRIC" id="fig|1197174.4.peg.165"/>
<organism evidence="1 2">
    <name type="scientific">Alishewanella aestuarii B11</name>
    <dbReference type="NCBI Taxonomy" id="1197174"/>
    <lineage>
        <taxon>Bacteria</taxon>
        <taxon>Pseudomonadati</taxon>
        <taxon>Pseudomonadota</taxon>
        <taxon>Gammaproteobacteria</taxon>
        <taxon>Alteromonadales</taxon>
        <taxon>Alteromonadaceae</taxon>
        <taxon>Alishewanella</taxon>
    </lineage>
</organism>
<name>J2IIP2_9ALTE</name>
<dbReference type="Proteomes" id="UP000012043">
    <property type="component" value="Unassembled WGS sequence"/>
</dbReference>
<evidence type="ECO:0000313" key="2">
    <source>
        <dbReference type="Proteomes" id="UP000012043"/>
    </source>
</evidence>
<dbReference type="AlphaFoldDB" id="J2IIP2"/>
<protein>
    <submittedName>
        <fullName evidence="1">Uncharacterized protein</fullName>
    </submittedName>
</protein>
<dbReference type="EMBL" id="ALAB01000001">
    <property type="protein sequence ID" value="EJI87127.1"/>
    <property type="molecule type" value="Genomic_DNA"/>
</dbReference>
<comment type="caution">
    <text evidence="1">The sequence shown here is derived from an EMBL/GenBank/DDBJ whole genome shotgun (WGS) entry which is preliminary data.</text>
</comment>